<dbReference type="AlphaFoldDB" id="A0A0E0KG31"/>
<dbReference type="HOGENOM" id="CLU_085865_0_0_1"/>
<dbReference type="PANTHER" id="PTHR47593">
    <property type="entry name" value="ZINC FINGER PROTEIN 4-LIKE"/>
    <property type="match status" value="1"/>
</dbReference>
<keyword evidence="1" id="KW-0863">Zinc-finger</keyword>
<dbReference type="eggNOG" id="ENOG502RXWM">
    <property type="taxonomic scope" value="Eukaryota"/>
</dbReference>
<dbReference type="Proteomes" id="UP000026962">
    <property type="component" value="Chromosome 3"/>
</dbReference>
<evidence type="ECO:0000313" key="4">
    <source>
        <dbReference type="EnsemblPlants" id="OPUNC03G23120.1"/>
    </source>
</evidence>
<evidence type="ECO:0000256" key="1">
    <source>
        <dbReference type="PROSITE-ProRule" id="PRU00042"/>
    </source>
</evidence>
<feature type="domain" description="C2H2-type" evidence="3">
    <location>
        <begin position="75"/>
        <end position="102"/>
    </location>
</feature>
<reference evidence="4" key="1">
    <citation type="submission" date="2015-04" db="UniProtKB">
        <authorList>
            <consortium name="EnsemblPlants"/>
        </authorList>
    </citation>
    <scope>IDENTIFICATION</scope>
</reference>
<name>A0A0E0KG31_ORYPU</name>
<feature type="compositionally biased region" description="Low complexity" evidence="2">
    <location>
        <begin position="26"/>
        <end position="41"/>
    </location>
</feature>
<feature type="compositionally biased region" description="Basic and acidic residues" evidence="2">
    <location>
        <begin position="227"/>
        <end position="237"/>
    </location>
</feature>
<dbReference type="InterPro" id="IPR013087">
    <property type="entry name" value="Znf_C2H2_type"/>
</dbReference>
<feature type="compositionally biased region" description="Low complexity" evidence="2">
    <location>
        <begin position="56"/>
        <end position="70"/>
    </location>
</feature>
<dbReference type="GO" id="GO:0008270">
    <property type="term" value="F:zinc ion binding"/>
    <property type="evidence" value="ECO:0007669"/>
    <property type="project" value="UniProtKB-KW"/>
</dbReference>
<feature type="region of interest" description="Disordered" evidence="2">
    <location>
        <begin position="199"/>
        <end position="237"/>
    </location>
</feature>
<evidence type="ECO:0000259" key="3">
    <source>
        <dbReference type="PROSITE" id="PS50157"/>
    </source>
</evidence>
<feature type="region of interest" description="Disordered" evidence="2">
    <location>
        <begin position="18"/>
        <end position="70"/>
    </location>
</feature>
<dbReference type="PROSITE" id="PS00028">
    <property type="entry name" value="ZINC_FINGER_C2H2_1"/>
    <property type="match status" value="1"/>
</dbReference>
<dbReference type="PROSITE" id="PS50157">
    <property type="entry name" value="ZINC_FINGER_C2H2_2"/>
    <property type="match status" value="1"/>
</dbReference>
<protein>
    <recommendedName>
        <fullName evidence="3">C2H2-type domain-containing protein</fullName>
    </recommendedName>
</protein>
<keyword evidence="5" id="KW-1185">Reference proteome</keyword>
<reference evidence="4" key="2">
    <citation type="submission" date="2018-05" db="EMBL/GenBank/DDBJ databases">
        <title>OpunRS2 (Oryza punctata Reference Sequence Version 2).</title>
        <authorList>
            <person name="Zhang J."/>
            <person name="Kudrna D."/>
            <person name="Lee S."/>
            <person name="Talag J."/>
            <person name="Welchert J."/>
            <person name="Wing R.A."/>
        </authorList>
    </citation>
    <scope>NUCLEOTIDE SEQUENCE [LARGE SCALE GENOMIC DNA]</scope>
</reference>
<dbReference type="EnsemblPlants" id="OPUNC03G23120.1">
    <property type="protein sequence ID" value="OPUNC03G23120.1"/>
    <property type="gene ID" value="OPUNC03G23120"/>
</dbReference>
<dbReference type="Gramene" id="OPUNC03G23120.1">
    <property type="protein sequence ID" value="OPUNC03G23120.1"/>
    <property type="gene ID" value="OPUNC03G23120"/>
</dbReference>
<dbReference type="OMA" id="GSAIHKQ"/>
<keyword evidence="1" id="KW-0479">Metal-binding</keyword>
<dbReference type="Gene3D" id="3.30.160.60">
    <property type="entry name" value="Classic Zinc Finger"/>
    <property type="match status" value="1"/>
</dbReference>
<dbReference type="InterPro" id="IPR036236">
    <property type="entry name" value="Znf_C2H2_sf"/>
</dbReference>
<feature type="region of interest" description="Disordered" evidence="2">
    <location>
        <begin position="147"/>
        <end position="166"/>
    </location>
</feature>
<dbReference type="PANTHER" id="PTHR47593:SF8">
    <property type="entry name" value="OS12G0581900 PROTEIN"/>
    <property type="match status" value="1"/>
</dbReference>
<proteinExistence type="predicted"/>
<accession>A0A0E0KG31</accession>
<dbReference type="SUPFAM" id="SSF57667">
    <property type="entry name" value="beta-beta-alpha zinc fingers"/>
    <property type="match status" value="1"/>
</dbReference>
<dbReference type="STRING" id="4537.A0A0E0KG31"/>
<organism evidence="4">
    <name type="scientific">Oryza punctata</name>
    <name type="common">Red rice</name>
    <dbReference type="NCBI Taxonomy" id="4537"/>
    <lineage>
        <taxon>Eukaryota</taxon>
        <taxon>Viridiplantae</taxon>
        <taxon>Streptophyta</taxon>
        <taxon>Embryophyta</taxon>
        <taxon>Tracheophyta</taxon>
        <taxon>Spermatophyta</taxon>
        <taxon>Magnoliopsida</taxon>
        <taxon>Liliopsida</taxon>
        <taxon>Poales</taxon>
        <taxon>Poaceae</taxon>
        <taxon>BOP clade</taxon>
        <taxon>Oryzoideae</taxon>
        <taxon>Oryzeae</taxon>
        <taxon>Oryzinae</taxon>
        <taxon>Oryza</taxon>
    </lineage>
</organism>
<sequence>MERGDEASVNRGWLELRLGVNGGGVEPVPVTAADSSSSSDAGEADMVTPPPPPPQQQQQQQTSPSPASSAPNKVFSCNFCMRKFFSSQALGGHQNAHKRERSAAKRTPSSSPYHLHHRRMMMAGAGLPLEAHAAFMRAALHVNPAGSAIHKQQQHPPPPPPITQDATAPRFHDGAAAAAVTTWAPVAPLAYDEVLSSSASSWPGSFRFRTQPEPPPPSSEQETPPEQSKKIDLSLRL</sequence>
<keyword evidence="1" id="KW-0862">Zinc</keyword>
<feature type="region of interest" description="Disordered" evidence="2">
    <location>
        <begin position="89"/>
        <end position="114"/>
    </location>
</feature>
<evidence type="ECO:0000313" key="5">
    <source>
        <dbReference type="Proteomes" id="UP000026962"/>
    </source>
</evidence>
<evidence type="ECO:0000256" key="2">
    <source>
        <dbReference type="SAM" id="MobiDB-lite"/>
    </source>
</evidence>
<dbReference type="InterPro" id="IPR053266">
    <property type="entry name" value="Zinc_finger_protein_7"/>
</dbReference>